<evidence type="ECO:0000313" key="1">
    <source>
        <dbReference type="EMBL" id="MBB6632762.1"/>
    </source>
</evidence>
<dbReference type="AlphaFoldDB" id="A0A841SNK1"/>
<keyword evidence="2" id="KW-1185">Reference proteome</keyword>
<comment type="caution">
    <text evidence="1">The sequence shown here is derived from an EMBL/GenBank/DDBJ whole genome shotgun (WGS) entry which is preliminary data.</text>
</comment>
<gene>
    <name evidence="1" type="ORF">H7B67_01305</name>
</gene>
<dbReference type="EMBL" id="JACJVQ010000002">
    <property type="protein sequence ID" value="MBB6632762.1"/>
    <property type="molecule type" value="Genomic_DNA"/>
</dbReference>
<name>A0A841SNK1_9BACL</name>
<protein>
    <submittedName>
        <fullName evidence="1">Uncharacterized protein</fullName>
    </submittedName>
</protein>
<dbReference type="RefSeq" id="WP_185117995.1">
    <property type="nucleotide sequence ID" value="NZ_JACJVQ010000002.1"/>
</dbReference>
<accession>A0A841SNK1</accession>
<sequence>MTAKKQAEATYTKAQFLASKQFTPAQKDVLRALMPDGESLTVDQAQKLISDYAKRKVI</sequence>
<dbReference type="Proteomes" id="UP000535838">
    <property type="component" value="Unassembled WGS sequence"/>
</dbReference>
<evidence type="ECO:0000313" key="2">
    <source>
        <dbReference type="Proteomes" id="UP000535838"/>
    </source>
</evidence>
<proteinExistence type="predicted"/>
<reference evidence="1 2" key="1">
    <citation type="submission" date="2020-08" db="EMBL/GenBank/DDBJ databases">
        <title>Cohnella phylogeny.</title>
        <authorList>
            <person name="Dunlap C."/>
        </authorList>
    </citation>
    <scope>NUCLEOTIDE SEQUENCE [LARGE SCALE GENOMIC DNA]</scope>
    <source>
        <strain evidence="1 2">DSM 25241</strain>
    </source>
</reference>
<organism evidence="1 2">
    <name type="scientific">Cohnella thailandensis</name>
    <dbReference type="NCBI Taxonomy" id="557557"/>
    <lineage>
        <taxon>Bacteria</taxon>
        <taxon>Bacillati</taxon>
        <taxon>Bacillota</taxon>
        <taxon>Bacilli</taxon>
        <taxon>Bacillales</taxon>
        <taxon>Paenibacillaceae</taxon>
        <taxon>Cohnella</taxon>
    </lineage>
</organism>